<comment type="similarity">
    <text evidence="2">In the C-terminal section; belongs to the NAD synthetase family.</text>
</comment>
<dbReference type="EC" id="6.3.5.1" evidence="3"/>
<dbReference type="InterPro" id="IPR022310">
    <property type="entry name" value="NAD/GMP_synthase"/>
</dbReference>
<keyword evidence="6" id="KW-0067">ATP-binding</keyword>
<dbReference type="GO" id="GO:0009435">
    <property type="term" value="P:NAD+ biosynthetic process"/>
    <property type="evidence" value="ECO:0007669"/>
    <property type="project" value="UniProtKB-UniPathway"/>
</dbReference>
<dbReference type="SUPFAM" id="SSF52402">
    <property type="entry name" value="Adenine nucleotide alpha hydrolases-like"/>
    <property type="match status" value="1"/>
</dbReference>
<dbReference type="SUPFAM" id="SSF56317">
    <property type="entry name" value="Carbon-nitrogen hydrolase"/>
    <property type="match status" value="1"/>
</dbReference>
<dbReference type="InterPro" id="IPR036526">
    <property type="entry name" value="C-N_Hydrolase_sf"/>
</dbReference>
<dbReference type="PIRSF" id="PIRSF006630">
    <property type="entry name" value="NADS_GAT"/>
    <property type="match status" value="1"/>
</dbReference>
<dbReference type="HAMAP" id="MF_02090">
    <property type="entry name" value="NadE_glutamine_dep"/>
    <property type="match status" value="1"/>
</dbReference>
<dbReference type="PROSITE" id="PS50263">
    <property type="entry name" value="CN_HYDROLASE"/>
    <property type="match status" value="1"/>
</dbReference>
<evidence type="ECO:0000313" key="9">
    <source>
        <dbReference type="EMBL" id="OIQ86342.1"/>
    </source>
</evidence>
<dbReference type="GO" id="GO:0003952">
    <property type="term" value="F:NAD+ synthase (glutamine-hydrolyzing) activity"/>
    <property type="evidence" value="ECO:0007669"/>
    <property type="project" value="UniProtKB-EC"/>
</dbReference>
<sequence>MKVAIAQINCMVGDIVGNAKKIIASAAQAKAQGATLLVTPELSLCGYPPEDLLLRTDFLLACERTLAQLSQSLLGITVIVGHPHQVGDECFNAASVLQDGKILATYHKHELPNHSVFDEKRYFSSGYDALVFEHEGVQIGVLICADVWESEPALQAKAAGAELLIALNASPFHMEKQSTRLEVLGQRVSETQLPIIYTNMVGGQDELVFDGASFVLDADAKLTHQLPAFESTLALVEFDGTQPISTVTSITPSLSLEASVYTALKLGLADYVNKNGFPGVVLGLSGGIDSALTLAIAVDALGADKVHAVMMPSEFTADISVDDAREMAEILGVKYNEIAIRLLFDEYLKMLSPLFGDLASDASEENLQARIRGMLLMAISNKFGSIVVTTGNKSEMAVGYCTLYGDMAGGFALLKDVPKTLVYALSNYRNSLSRVIPERIITRPPSAELRPNQLDQDSLPPYDVLDGIIQAYVEDDLSSPDIIARGYSATDVKRVISMIDRNEYKRRQSPIGVRITHRGFGKDRRHPITVKANFDIHLSQLLN</sequence>
<dbReference type="InterPro" id="IPR014445">
    <property type="entry name" value="Gln-dep_NAD_synthase"/>
</dbReference>
<dbReference type="PANTHER" id="PTHR23090">
    <property type="entry name" value="NH 3 /GLUTAMINE-DEPENDENT NAD + SYNTHETASE"/>
    <property type="match status" value="1"/>
</dbReference>
<accession>A0A1J5QRU8</accession>
<dbReference type="Gene3D" id="3.40.50.620">
    <property type="entry name" value="HUPs"/>
    <property type="match status" value="1"/>
</dbReference>
<evidence type="ECO:0000256" key="1">
    <source>
        <dbReference type="ARBA" id="ARBA00005188"/>
    </source>
</evidence>
<comment type="pathway">
    <text evidence="1">Cofactor biosynthesis; NAD(+) biosynthesis; NAD(+) from deamido-NAD(+) (L-Gln route): step 1/1.</text>
</comment>
<dbReference type="AlphaFoldDB" id="A0A1J5QRU8"/>
<dbReference type="GO" id="GO:0005524">
    <property type="term" value="F:ATP binding"/>
    <property type="evidence" value="ECO:0007669"/>
    <property type="project" value="UniProtKB-KW"/>
</dbReference>
<reference evidence="9" key="1">
    <citation type="submission" date="2016-10" db="EMBL/GenBank/DDBJ databases">
        <title>Sequence of Gallionella enrichment culture.</title>
        <authorList>
            <person name="Poehlein A."/>
            <person name="Muehling M."/>
            <person name="Daniel R."/>
        </authorList>
    </citation>
    <scope>NUCLEOTIDE SEQUENCE</scope>
</reference>
<dbReference type="NCBIfam" id="TIGR00552">
    <property type="entry name" value="nadE"/>
    <property type="match status" value="1"/>
</dbReference>
<dbReference type="CDD" id="cd00553">
    <property type="entry name" value="NAD_synthase"/>
    <property type="match status" value="1"/>
</dbReference>
<dbReference type="EMBL" id="MLJW01000486">
    <property type="protein sequence ID" value="OIQ86342.1"/>
    <property type="molecule type" value="Genomic_DNA"/>
</dbReference>
<dbReference type="Pfam" id="PF00795">
    <property type="entry name" value="CN_hydrolase"/>
    <property type="match status" value="1"/>
</dbReference>
<dbReference type="Gene3D" id="3.60.110.10">
    <property type="entry name" value="Carbon-nitrogen hydrolase"/>
    <property type="match status" value="1"/>
</dbReference>
<dbReference type="GO" id="GO:0005737">
    <property type="term" value="C:cytoplasm"/>
    <property type="evidence" value="ECO:0007669"/>
    <property type="project" value="InterPro"/>
</dbReference>
<dbReference type="Pfam" id="PF02540">
    <property type="entry name" value="NAD_synthase"/>
    <property type="match status" value="1"/>
</dbReference>
<dbReference type="PANTHER" id="PTHR23090:SF9">
    <property type="entry name" value="GLUTAMINE-DEPENDENT NAD(+) SYNTHETASE"/>
    <property type="match status" value="1"/>
</dbReference>
<keyword evidence="7" id="KW-0520">NAD</keyword>
<dbReference type="UniPathway" id="UPA00253">
    <property type="reaction ID" value="UER00334"/>
</dbReference>
<organism evidence="9">
    <name type="scientific">mine drainage metagenome</name>
    <dbReference type="NCBI Taxonomy" id="410659"/>
    <lineage>
        <taxon>unclassified sequences</taxon>
        <taxon>metagenomes</taxon>
        <taxon>ecological metagenomes</taxon>
    </lineage>
</organism>
<comment type="caution">
    <text evidence="9">The sequence shown here is derived from an EMBL/GenBank/DDBJ whole genome shotgun (WGS) entry which is preliminary data.</text>
</comment>
<gene>
    <name evidence="9" type="primary">nadE_12</name>
    <name evidence="9" type="ORF">GALL_318120</name>
</gene>
<evidence type="ECO:0000259" key="8">
    <source>
        <dbReference type="PROSITE" id="PS50263"/>
    </source>
</evidence>
<dbReference type="InterPro" id="IPR014729">
    <property type="entry name" value="Rossmann-like_a/b/a_fold"/>
</dbReference>
<evidence type="ECO:0000256" key="7">
    <source>
        <dbReference type="ARBA" id="ARBA00023027"/>
    </source>
</evidence>
<dbReference type="NCBIfam" id="NF010588">
    <property type="entry name" value="PRK13981.1"/>
    <property type="match status" value="1"/>
</dbReference>
<protein>
    <recommendedName>
        <fullName evidence="3">NAD(+) synthase (glutamine-hydrolyzing)</fullName>
        <ecNumber evidence="3">6.3.5.1</ecNumber>
    </recommendedName>
</protein>
<dbReference type="InterPro" id="IPR003694">
    <property type="entry name" value="NAD_synthase"/>
</dbReference>
<evidence type="ECO:0000256" key="5">
    <source>
        <dbReference type="ARBA" id="ARBA00022741"/>
    </source>
</evidence>
<feature type="domain" description="CN hydrolase" evidence="8">
    <location>
        <begin position="1"/>
        <end position="240"/>
    </location>
</feature>
<evidence type="ECO:0000256" key="6">
    <source>
        <dbReference type="ARBA" id="ARBA00022840"/>
    </source>
</evidence>
<dbReference type="InterPro" id="IPR003010">
    <property type="entry name" value="C-N_Hydrolase"/>
</dbReference>
<dbReference type="CDD" id="cd07570">
    <property type="entry name" value="GAT_Gln-NAD-synth"/>
    <property type="match status" value="1"/>
</dbReference>
<name>A0A1J5QRU8_9ZZZZ</name>
<keyword evidence="4 9" id="KW-0436">Ligase</keyword>
<dbReference type="GO" id="GO:0004359">
    <property type="term" value="F:glutaminase activity"/>
    <property type="evidence" value="ECO:0007669"/>
    <property type="project" value="InterPro"/>
</dbReference>
<evidence type="ECO:0000256" key="2">
    <source>
        <dbReference type="ARBA" id="ARBA00007145"/>
    </source>
</evidence>
<proteinExistence type="inferred from homology"/>
<evidence type="ECO:0000256" key="4">
    <source>
        <dbReference type="ARBA" id="ARBA00022598"/>
    </source>
</evidence>
<evidence type="ECO:0000256" key="3">
    <source>
        <dbReference type="ARBA" id="ARBA00012743"/>
    </source>
</evidence>
<keyword evidence="5" id="KW-0547">Nucleotide-binding</keyword>
<dbReference type="FunFam" id="3.40.50.620:FF:000106">
    <property type="entry name" value="Glutamine-dependent NAD(+) synthetase"/>
    <property type="match status" value="1"/>
</dbReference>